<proteinExistence type="predicted"/>
<name>A0AC60P8S3_IXOPE</name>
<evidence type="ECO:0000313" key="2">
    <source>
        <dbReference type="Proteomes" id="UP000805193"/>
    </source>
</evidence>
<protein>
    <submittedName>
        <fullName evidence="1">Uncharacterized protein</fullName>
    </submittedName>
</protein>
<dbReference type="EMBL" id="JABSTQ010011051">
    <property type="protein sequence ID" value="KAG0415652.1"/>
    <property type="molecule type" value="Genomic_DNA"/>
</dbReference>
<comment type="caution">
    <text evidence="1">The sequence shown here is derived from an EMBL/GenBank/DDBJ whole genome shotgun (WGS) entry which is preliminary data.</text>
</comment>
<dbReference type="Proteomes" id="UP000805193">
    <property type="component" value="Unassembled WGS sequence"/>
</dbReference>
<sequence length="634" mass="69285">MKVKENCASCQEDQDVPATNKKAGDSRAPGQEAAKAMPGPDGALSWFMAALCFIVTTLFMCIFRTSSLLYTSFMTTFQVSRGEASLPICIFGGFTNLSGLVSGPMIHSFGIRRVAIFGGLMMSIGCIVSLFATGITFLVFSVGLISGTGEGILFSCTIICINEYFDKRRGFALGLNLAGATMASFVFPKTLEFVLLEYGLKGALLLLGGMLLNIPAISLLFRPPPWIKNENKTIVEVTDASKDPYDALRKMSIVCNMNADQDKLYLEIESSNAGRRGTVITIGDREVVRRGTVISFGERPHRIRRETDTSHAEHGSLHSRRGTIISTTETDTVSRDVAPSPADVQNQNMSRRGTLLSVAGSLARESVLGFADAQPTRRGTVISLGNRCQIELPTVPEEPLKIPLPSIQAPRPRTAMDSVRDVLLMPRFYFHTMSYFSYSFFLDGFLTIVVDYGVDIGLDMADAVYVVTFFSVTDTIGRIFVPILTDYKVFTNTGLMTACYFVMAFLAQVTPFAQTKVTFWVVTISLGLPMGYLMVGISEVLATEVGIRNLPIAYGILASVTAIGSFLRPVVISFFRDTYGSYDGLMRFMGGMILMSFFFTAGLWLSDPTKKKKSKLDTTGTPVANDNVSETAKM</sequence>
<reference evidence="1 2" key="1">
    <citation type="journal article" date="2020" name="Cell">
        <title>Large-Scale Comparative Analyses of Tick Genomes Elucidate Their Genetic Diversity and Vector Capacities.</title>
        <authorList>
            <consortium name="Tick Genome and Microbiome Consortium (TIGMIC)"/>
            <person name="Jia N."/>
            <person name="Wang J."/>
            <person name="Shi W."/>
            <person name="Du L."/>
            <person name="Sun Y."/>
            <person name="Zhan W."/>
            <person name="Jiang J.F."/>
            <person name="Wang Q."/>
            <person name="Zhang B."/>
            <person name="Ji P."/>
            <person name="Bell-Sakyi L."/>
            <person name="Cui X.M."/>
            <person name="Yuan T.T."/>
            <person name="Jiang B.G."/>
            <person name="Yang W.F."/>
            <person name="Lam T.T."/>
            <person name="Chang Q.C."/>
            <person name="Ding S.J."/>
            <person name="Wang X.J."/>
            <person name="Zhu J.G."/>
            <person name="Ruan X.D."/>
            <person name="Zhao L."/>
            <person name="Wei J.T."/>
            <person name="Ye R.Z."/>
            <person name="Que T.C."/>
            <person name="Du C.H."/>
            <person name="Zhou Y.H."/>
            <person name="Cheng J.X."/>
            <person name="Dai P.F."/>
            <person name="Guo W.B."/>
            <person name="Han X.H."/>
            <person name="Huang E.J."/>
            <person name="Li L.F."/>
            <person name="Wei W."/>
            <person name="Gao Y.C."/>
            <person name="Liu J.Z."/>
            <person name="Shao H.Z."/>
            <person name="Wang X."/>
            <person name="Wang C.C."/>
            <person name="Yang T.C."/>
            <person name="Huo Q.B."/>
            <person name="Li W."/>
            <person name="Chen H.Y."/>
            <person name="Chen S.E."/>
            <person name="Zhou L.G."/>
            <person name="Ni X.B."/>
            <person name="Tian J.H."/>
            <person name="Sheng Y."/>
            <person name="Liu T."/>
            <person name="Pan Y.S."/>
            <person name="Xia L.Y."/>
            <person name="Li J."/>
            <person name="Zhao F."/>
            <person name="Cao W.C."/>
        </authorList>
    </citation>
    <scope>NUCLEOTIDE SEQUENCE [LARGE SCALE GENOMIC DNA]</scope>
    <source>
        <strain evidence="1">Iper-2018</strain>
    </source>
</reference>
<evidence type="ECO:0000313" key="1">
    <source>
        <dbReference type="EMBL" id="KAG0415652.1"/>
    </source>
</evidence>
<gene>
    <name evidence="1" type="ORF">HPB47_007182</name>
</gene>
<keyword evidence="2" id="KW-1185">Reference proteome</keyword>
<organism evidence="1 2">
    <name type="scientific">Ixodes persulcatus</name>
    <name type="common">Taiga tick</name>
    <dbReference type="NCBI Taxonomy" id="34615"/>
    <lineage>
        <taxon>Eukaryota</taxon>
        <taxon>Metazoa</taxon>
        <taxon>Ecdysozoa</taxon>
        <taxon>Arthropoda</taxon>
        <taxon>Chelicerata</taxon>
        <taxon>Arachnida</taxon>
        <taxon>Acari</taxon>
        <taxon>Parasitiformes</taxon>
        <taxon>Ixodida</taxon>
        <taxon>Ixodoidea</taxon>
        <taxon>Ixodidae</taxon>
        <taxon>Ixodinae</taxon>
        <taxon>Ixodes</taxon>
    </lineage>
</organism>
<accession>A0AC60P8S3</accession>